<feature type="region of interest" description="Disordered" evidence="1">
    <location>
        <begin position="49"/>
        <end position="95"/>
    </location>
</feature>
<accession>A0AAV7T9Y5</accession>
<comment type="caution">
    <text evidence="2">The sequence shown here is derived from an EMBL/GenBank/DDBJ whole genome shotgun (WGS) entry which is preliminary data.</text>
</comment>
<dbReference type="EMBL" id="JANPWB010000007">
    <property type="protein sequence ID" value="KAJ1173236.1"/>
    <property type="molecule type" value="Genomic_DNA"/>
</dbReference>
<name>A0AAV7T9Y5_PLEWA</name>
<evidence type="ECO:0000313" key="3">
    <source>
        <dbReference type="Proteomes" id="UP001066276"/>
    </source>
</evidence>
<keyword evidence="3" id="KW-1185">Reference proteome</keyword>
<evidence type="ECO:0000256" key="1">
    <source>
        <dbReference type="SAM" id="MobiDB-lite"/>
    </source>
</evidence>
<organism evidence="2 3">
    <name type="scientific">Pleurodeles waltl</name>
    <name type="common">Iberian ribbed newt</name>
    <dbReference type="NCBI Taxonomy" id="8319"/>
    <lineage>
        <taxon>Eukaryota</taxon>
        <taxon>Metazoa</taxon>
        <taxon>Chordata</taxon>
        <taxon>Craniata</taxon>
        <taxon>Vertebrata</taxon>
        <taxon>Euteleostomi</taxon>
        <taxon>Amphibia</taxon>
        <taxon>Batrachia</taxon>
        <taxon>Caudata</taxon>
        <taxon>Salamandroidea</taxon>
        <taxon>Salamandridae</taxon>
        <taxon>Pleurodelinae</taxon>
        <taxon>Pleurodeles</taxon>
    </lineage>
</organism>
<dbReference type="Proteomes" id="UP001066276">
    <property type="component" value="Chromosome 4_1"/>
</dbReference>
<evidence type="ECO:0000313" key="2">
    <source>
        <dbReference type="EMBL" id="KAJ1173236.1"/>
    </source>
</evidence>
<feature type="compositionally biased region" description="Basic and acidic residues" evidence="1">
    <location>
        <begin position="79"/>
        <end position="88"/>
    </location>
</feature>
<proteinExistence type="predicted"/>
<sequence length="131" mass="14009">MARGARVPASLSEAGTVPCIVSRRKRFLCQLQAEGIVQGHPTVSERYWQELSTGRAGSDGGGGKRRAKQSPPKSNQEQQKAHLHSDLRPKRHGSCLQQTCDQGGSTLPVNLSVETTLCDWPAVLHGSAAPG</sequence>
<gene>
    <name evidence="2" type="ORF">NDU88_005075</name>
</gene>
<reference evidence="2" key="1">
    <citation type="journal article" date="2022" name="bioRxiv">
        <title>Sequencing and chromosome-scale assembly of the giantPleurodeles waltlgenome.</title>
        <authorList>
            <person name="Brown T."/>
            <person name="Elewa A."/>
            <person name="Iarovenko S."/>
            <person name="Subramanian E."/>
            <person name="Araus A.J."/>
            <person name="Petzold A."/>
            <person name="Susuki M."/>
            <person name="Suzuki K.-i.T."/>
            <person name="Hayashi T."/>
            <person name="Toyoda A."/>
            <person name="Oliveira C."/>
            <person name="Osipova E."/>
            <person name="Leigh N.D."/>
            <person name="Simon A."/>
            <person name="Yun M.H."/>
        </authorList>
    </citation>
    <scope>NUCLEOTIDE SEQUENCE</scope>
    <source>
        <strain evidence="2">20211129_DDA</strain>
        <tissue evidence="2">Liver</tissue>
    </source>
</reference>
<dbReference type="AlphaFoldDB" id="A0AAV7T9Y5"/>
<protein>
    <submittedName>
        <fullName evidence="2">Uncharacterized protein</fullName>
    </submittedName>
</protein>